<dbReference type="EMBL" id="JABWAB010000006">
    <property type="protein sequence ID" value="KAF6048720.1"/>
    <property type="molecule type" value="Genomic_DNA"/>
</dbReference>
<evidence type="ECO:0000256" key="2">
    <source>
        <dbReference type="SAM" id="MobiDB-lite"/>
    </source>
</evidence>
<evidence type="ECO:0000313" key="4">
    <source>
        <dbReference type="EMBL" id="KAF6048720.1"/>
    </source>
</evidence>
<gene>
    <name evidence="4" type="ORF">FOB60_004104</name>
</gene>
<dbReference type="GO" id="GO:0005096">
    <property type="term" value="F:GTPase activator activity"/>
    <property type="evidence" value="ECO:0007669"/>
    <property type="project" value="UniProtKB-KW"/>
</dbReference>
<feature type="domain" description="Rap-GAP" evidence="3">
    <location>
        <begin position="1167"/>
        <end position="1426"/>
    </location>
</feature>
<dbReference type="PROSITE" id="PS50085">
    <property type="entry name" value="RAPGAP"/>
    <property type="match status" value="1"/>
</dbReference>
<dbReference type="GO" id="GO:0033596">
    <property type="term" value="C:TSC1-TSC2 complex"/>
    <property type="evidence" value="ECO:0007669"/>
    <property type="project" value="TreeGrafter"/>
</dbReference>
<dbReference type="Pfam" id="PF11864">
    <property type="entry name" value="DUF3384"/>
    <property type="match status" value="1"/>
</dbReference>
<dbReference type="SUPFAM" id="SSF48371">
    <property type="entry name" value="ARM repeat"/>
    <property type="match status" value="1"/>
</dbReference>
<dbReference type="InterPro" id="IPR011989">
    <property type="entry name" value="ARM-like"/>
</dbReference>
<dbReference type="PANTHER" id="PTHR10063">
    <property type="entry name" value="TUBERIN"/>
    <property type="match status" value="1"/>
</dbReference>
<dbReference type="Gene3D" id="1.25.10.10">
    <property type="entry name" value="Leucine-rich Repeat Variant"/>
    <property type="match status" value="1"/>
</dbReference>
<evidence type="ECO:0000259" key="3">
    <source>
        <dbReference type="PROSITE" id="PS50085"/>
    </source>
</evidence>
<dbReference type="GO" id="GO:0005634">
    <property type="term" value="C:nucleus"/>
    <property type="evidence" value="ECO:0007669"/>
    <property type="project" value="InterPro"/>
</dbReference>
<dbReference type="Gene3D" id="3.40.50.11210">
    <property type="entry name" value="Rap/Ran-GAP"/>
    <property type="match status" value="1"/>
</dbReference>
<dbReference type="InterPro" id="IPR035974">
    <property type="entry name" value="Rap/Ran-GAP_sf"/>
</dbReference>
<dbReference type="FunFam" id="3.40.50.11210:FF:000007">
    <property type="entry name" value="Tuberous sclerosis 2"/>
    <property type="match status" value="1"/>
</dbReference>
<sequence length="1457" mass="166196">MSTHHPTFGTSSGIGSVFKSLTKSFKPSSSSSLSSSSNTKNVPVTINPTVVGGDQNLQKILDQLLSSSSSPPSQSQALEQLTESVERFSLSSIQEIWYLVRHFCDPRQPRNIRRQAFKLCIACIEKDDNSMGARTRYFSDVYKYTQFTKHHFDPEFTLILKALSTLCKEGHDIHDFIIFEDHRNLIRWFTKAVDTLVSVSNDDNREIHHIDVQISNCVDLLHFLTNCLKFNHATLKDFANANVSKLASLQTTDASLLRAIVDFFNCITSFNKLKKENISQILKFLAFAHEQSTDPDIKKRALETIENMCDESTSVFIGTTLCGQISDPSLKQLSNESHPAISICLGSLDLIELLRVKIRLEKIKFEFPSFFYLSSLLHALQMKIPLIGKRVSKMLAAALDGSFYKNYLGRESTGLFNDIFPFQVWYSEGCSMFDILDSIQVHDEEDEYLMESICDSLKNLYQSHEMTVPKDKMLDFFVKKSSHISEDVALFVLQGFQEEKSCILLNPLWYETSLRLLRHFYIGNRSVPVRLKCIEVIYEAFKVSMLVFEPKNYNYDIFLRVFKLSIEETDEILLQYLCGDILTTLLAESLSDVFFELTSLLKPLFEKKSAPPKEIIITRGYMSSKPAAPSTPKASAEFLVYSTRAICTAFTTSPASRKEDCYNLLILIANTTQNGKVLLTIAKCLTRLRATAENYVYLTNPQDMVGLASAFKRDNVTPTAGQLWTYPETVDYISAKYLDKPKEELQILTPETNEHSADVYYIDIKKWLKVILHIVSNFVEWEVYSYVWAHSCSQLSNMQLFMHCDEEVLEFKTIVCNQLTLKLPQELVFPKNGDITKADLQVALVRTFSSLIGYHDLFSKADEDQITSSLIFGLGSWEKTAIPCINILTICCYEIPLSIKKYLTLILTKLQTRVTSANASTHTLEFLSSLVHLPILVSDFTMEEFKRVFGIAFKYIQYARDTELRNPDNVVVPSVQQHGVDAEVEVTPSTKTKGLSSFMSQYILILSYNVISSWFVKIEMSERKKISSFLIKQLIASDQLSGSQQPSDQTIGFLDFVRKFTFSDLPLKVKNSTKKRQNSDHDHTVLNRWMVGCSVVSIETEVHSGDTEILIRKPTGVSKLIVELDHETQVSKKSPEVIDPSYYLLQLFDSKVKPIPMLEDPVIARGLSVLDRIPSVEFHKIGIVYVGDKQSTETEVFLNKVGSLNYLKFLDKIGVLVRLKDNRDIYTGGLDTENDMDGEYARCWSSKLTQVIFHVTTMMHRDDDPTITNPMGNGLISNTIENQKIIDLKKRHIGNNYVNIFFDESGNQDFNFNLIKSQFNFLNIVISPQTMQTKRSTSFLHSQHQRRKFFKVKTFRRAGVPAIFATCHFKLVSEDQLPYLVRSVAILASEFANVWHASDMSGKYVTNWAQRVKQLRLLYDKSLENAEKEKSHDLNENFEQTAIAELYNTFEFNSFTL</sequence>
<protein>
    <recommendedName>
        <fullName evidence="3">Rap-GAP domain-containing protein</fullName>
    </recommendedName>
</protein>
<name>A0A8X7T9D1_CANPA</name>
<evidence type="ECO:0000256" key="1">
    <source>
        <dbReference type="ARBA" id="ARBA00022468"/>
    </source>
</evidence>
<dbReference type="InterPro" id="IPR024584">
    <property type="entry name" value="Tuberin_N"/>
</dbReference>
<dbReference type="Pfam" id="PF02145">
    <property type="entry name" value="Rap_GAP"/>
    <property type="match status" value="1"/>
</dbReference>
<dbReference type="InterPro" id="IPR000331">
    <property type="entry name" value="Rap/Ran_GAP_dom"/>
</dbReference>
<accession>A0A8X7T9D1</accession>
<feature type="region of interest" description="Disordered" evidence="2">
    <location>
        <begin position="27"/>
        <end position="50"/>
    </location>
</feature>
<dbReference type="InterPro" id="IPR027107">
    <property type="entry name" value="Tuberin/Ral-act_asu"/>
</dbReference>
<dbReference type="PANTHER" id="PTHR10063:SF0">
    <property type="entry name" value="TUBERIN"/>
    <property type="match status" value="1"/>
</dbReference>
<dbReference type="InterPro" id="IPR016024">
    <property type="entry name" value="ARM-type_fold"/>
</dbReference>
<dbReference type="InterPro" id="IPR018515">
    <property type="entry name" value="Tuberin-type_domain"/>
</dbReference>
<organism evidence="4 5">
    <name type="scientific">Candida parapsilosis</name>
    <name type="common">Yeast</name>
    <dbReference type="NCBI Taxonomy" id="5480"/>
    <lineage>
        <taxon>Eukaryota</taxon>
        <taxon>Fungi</taxon>
        <taxon>Dikarya</taxon>
        <taxon>Ascomycota</taxon>
        <taxon>Saccharomycotina</taxon>
        <taxon>Pichiomycetes</taxon>
        <taxon>Debaryomycetaceae</taxon>
        <taxon>Candida/Lodderomyces clade</taxon>
        <taxon>Candida</taxon>
    </lineage>
</organism>
<keyword evidence="1" id="KW-0343">GTPase activation</keyword>
<dbReference type="GO" id="GO:0051056">
    <property type="term" value="P:regulation of small GTPase mediated signal transduction"/>
    <property type="evidence" value="ECO:0007669"/>
    <property type="project" value="InterPro"/>
</dbReference>
<reference evidence="4" key="1">
    <citation type="submission" date="2020-03" db="EMBL/GenBank/DDBJ databases">
        <title>FDA dAtabase for Regulatory Grade micrObial Sequences (FDA-ARGOS): Supporting development and validation of Infectious Disease Dx tests.</title>
        <authorList>
            <person name="Campos J."/>
            <person name="Goldberg B."/>
            <person name="Tallon L."/>
            <person name="Sadzewicz L."/>
            <person name="Vavikolanu K."/>
            <person name="Mehta A."/>
            <person name="Aluvathingal J."/>
            <person name="Nadendla S."/>
            <person name="Nandy P."/>
            <person name="Geyer C."/>
            <person name="Yan Y."/>
            <person name="Sichtig H."/>
        </authorList>
    </citation>
    <scope>NUCLEOTIDE SEQUENCE [LARGE SCALE GENOMIC DNA]</scope>
    <source>
        <strain evidence="4">FDAARGOS_652</strain>
    </source>
</reference>
<dbReference type="GO" id="GO:0032007">
    <property type="term" value="P:negative regulation of TOR signaling"/>
    <property type="evidence" value="ECO:0007669"/>
    <property type="project" value="TreeGrafter"/>
</dbReference>
<evidence type="ECO:0000313" key="5">
    <source>
        <dbReference type="Proteomes" id="UP000590412"/>
    </source>
</evidence>
<dbReference type="Proteomes" id="UP000590412">
    <property type="component" value="Unassembled WGS sequence"/>
</dbReference>
<proteinExistence type="predicted"/>
<comment type="caution">
    <text evidence="4">The sequence shown here is derived from an EMBL/GenBank/DDBJ whole genome shotgun (WGS) entry which is preliminary data.</text>
</comment>
<feature type="compositionally biased region" description="Low complexity" evidence="2">
    <location>
        <begin position="27"/>
        <end position="41"/>
    </location>
</feature>
<dbReference type="Pfam" id="PF03542">
    <property type="entry name" value="Tuberin"/>
    <property type="match status" value="1"/>
</dbReference>
<dbReference type="SUPFAM" id="SSF111347">
    <property type="entry name" value="Rap/Ran-GAP"/>
    <property type="match status" value="1"/>
</dbReference>